<proteinExistence type="predicted"/>
<evidence type="ECO:0000259" key="1">
    <source>
        <dbReference type="Pfam" id="PF01656"/>
    </source>
</evidence>
<dbReference type="PANTHER" id="PTHR13696">
    <property type="entry name" value="P-LOOP CONTAINING NUCLEOSIDE TRIPHOSPHATE HYDROLASE"/>
    <property type="match status" value="1"/>
</dbReference>
<name>A0A7C3KJM6_9CYAN</name>
<comment type="caution">
    <text evidence="2">The sequence shown here is derived from an EMBL/GenBank/DDBJ whole genome shotgun (WGS) entry which is preliminary data.</text>
</comment>
<dbReference type="AlphaFoldDB" id="A0A7C3KJM6"/>
<dbReference type="Gene3D" id="3.40.50.300">
    <property type="entry name" value="P-loop containing nucleotide triphosphate hydrolases"/>
    <property type="match status" value="1"/>
</dbReference>
<dbReference type="InterPro" id="IPR027417">
    <property type="entry name" value="P-loop_NTPase"/>
</dbReference>
<dbReference type="PANTHER" id="PTHR13696:SF96">
    <property type="entry name" value="COBQ_COBB_MIND_PARA NUCLEOTIDE BINDING DOMAIN-CONTAINING PROTEIN"/>
    <property type="match status" value="1"/>
</dbReference>
<dbReference type="SUPFAM" id="SSF52540">
    <property type="entry name" value="P-loop containing nucleoside triphosphate hydrolases"/>
    <property type="match status" value="1"/>
</dbReference>
<protein>
    <submittedName>
        <fullName evidence="2">ParA family protein</fullName>
    </submittedName>
</protein>
<dbReference type="PIRSF" id="PIRSF009320">
    <property type="entry name" value="Nuc_binding_HP_1000"/>
    <property type="match status" value="1"/>
</dbReference>
<gene>
    <name evidence="2" type="ORF">ENR64_27730</name>
</gene>
<dbReference type="CDD" id="cd02042">
    <property type="entry name" value="ParAB_family"/>
    <property type="match status" value="1"/>
</dbReference>
<sequence>MIIAIANLKGGVAKTTTAVHIACGLAKNGATVLVDSDPNRSSLAWAGKSSNAPFKVITEIELLKYQGQFKHIVTDTKARPEREDLKILLDTVNLIILPTPPNGDDLRVTVSTAKALAELSSTKHRVLLTKVPTHSGASDEQDARTWLESQKIPVFKGRIRFYKAYDKAFLAGVPVYEVKKDRNAKLAWSDYQAVIKEVMDYGK</sequence>
<organism evidence="2">
    <name type="scientific">Oscillatoriales cyanobacterium SpSt-418</name>
    <dbReference type="NCBI Taxonomy" id="2282169"/>
    <lineage>
        <taxon>Bacteria</taxon>
        <taxon>Bacillati</taxon>
        <taxon>Cyanobacteriota</taxon>
        <taxon>Cyanophyceae</taxon>
        <taxon>Oscillatoriophycideae</taxon>
        <taxon>Oscillatoriales</taxon>
    </lineage>
</organism>
<dbReference type="InterPro" id="IPR002586">
    <property type="entry name" value="CobQ/CobB/MinD/ParA_Nub-bd_dom"/>
</dbReference>
<dbReference type="InterPro" id="IPR050678">
    <property type="entry name" value="DNA_Partitioning_ATPase"/>
</dbReference>
<dbReference type="Pfam" id="PF01656">
    <property type="entry name" value="CbiA"/>
    <property type="match status" value="1"/>
</dbReference>
<evidence type="ECO:0000313" key="2">
    <source>
        <dbReference type="EMBL" id="HFN01469.1"/>
    </source>
</evidence>
<dbReference type="EMBL" id="DSRU01000411">
    <property type="protein sequence ID" value="HFN01469.1"/>
    <property type="molecule type" value="Genomic_DNA"/>
</dbReference>
<feature type="domain" description="CobQ/CobB/MinD/ParA nucleotide binding" evidence="1">
    <location>
        <begin position="3"/>
        <end position="174"/>
    </location>
</feature>
<accession>A0A7C3KJM6</accession>
<reference evidence="2" key="1">
    <citation type="journal article" date="2020" name="mSystems">
        <title>Genome- and Community-Level Interaction Insights into Carbon Utilization and Element Cycling Functions of Hydrothermarchaeota in Hydrothermal Sediment.</title>
        <authorList>
            <person name="Zhou Z."/>
            <person name="Liu Y."/>
            <person name="Xu W."/>
            <person name="Pan J."/>
            <person name="Luo Z.H."/>
            <person name="Li M."/>
        </authorList>
    </citation>
    <scope>NUCLEOTIDE SEQUENCE [LARGE SCALE GENOMIC DNA]</scope>
    <source>
        <strain evidence="2">SpSt-418</strain>
    </source>
</reference>